<feature type="disulfide bond" evidence="15 16">
    <location>
        <begin position="38"/>
        <end position="52"/>
    </location>
</feature>
<dbReference type="Proteomes" id="UP001642360">
    <property type="component" value="Unassembled WGS sequence"/>
</dbReference>
<evidence type="ECO:0000256" key="17">
    <source>
        <dbReference type="SAM" id="SignalP"/>
    </source>
</evidence>
<comment type="similarity">
    <text evidence="3">Belongs to the glycosyl hydrolase 19 family. Chitinase class I subfamily.</text>
</comment>
<feature type="active site" description="Proton donor" evidence="14">
    <location>
        <position position="136"/>
    </location>
</feature>
<keyword evidence="13" id="KW-0624">Polysaccharide degradation</keyword>
<dbReference type="FunFam" id="1.10.530.10:FF:000052">
    <property type="entry name" value="Endochitinase PR4"/>
    <property type="match status" value="1"/>
</dbReference>
<keyword evidence="20" id="KW-1185">Reference proteome</keyword>
<dbReference type="Gene3D" id="3.30.20.10">
    <property type="entry name" value="Endochitinase, domain 2"/>
    <property type="match status" value="1"/>
</dbReference>
<dbReference type="GO" id="GO:0000272">
    <property type="term" value="P:polysaccharide catabolic process"/>
    <property type="evidence" value="ECO:0007669"/>
    <property type="project" value="UniProtKB-KW"/>
</dbReference>
<dbReference type="InterPro" id="IPR036861">
    <property type="entry name" value="Endochitinase-like_sf"/>
</dbReference>
<evidence type="ECO:0000313" key="19">
    <source>
        <dbReference type="EMBL" id="CAK9161695.1"/>
    </source>
</evidence>
<evidence type="ECO:0000256" key="3">
    <source>
        <dbReference type="ARBA" id="ARBA00009373"/>
    </source>
</evidence>
<dbReference type="SUPFAM" id="SSF57016">
    <property type="entry name" value="Plant lectins/antimicrobial peptides"/>
    <property type="match status" value="1"/>
</dbReference>
<keyword evidence="9" id="KW-0146">Chitin degradation</keyword>
<dbReference type="FunFam" id="3.30.20.10:FF:000001">
    <property type="entry name" value="Endochitinase (Chitinase)"/>
    <property type="match status" value="1"/>
</dbReference>
<dbReference type="EMBL" id="CAUOFW020003724">
    <property type="protein sequence ID" value="CAK9161695.1"/>
    <property type="molecule type" value="Genomic_DNA"/>
</dbReference>
<name>A0ABC8SXP5_9AQUA</name>
<dbReference type="EC" id="3.2.1.14" evidence="4"/>
<dbReference type="Gene3D" id="1.10.530.10">
    <property type="match status" value="1"/>
</dbReference>
<feature type="disulfide bond" evidence="15">
    <location>
        <begin position="92"/>
        <end position="141"/>
    </location>
</feature>
<evidence type="ECO:0000256" key="12">
    <source>
        <dbReference type="ARBA" id="ARBA00023295"/>
    </source>
</evidence>
<keyword evidence="10 15" id="KW-1015">Disulfide bond</keyword>
<keyword evidence="6 17" id="KW-0732">Signal</keyword>
<dbReference type="PROSITE" id="PS00026">
    <property type="entry name" value="CHIT_BIND_I_1"/>
    <property type="match status" value="1"/>
</dbReference>
<feature type="chain" id="PRO_5044809414" description="chitinase" evidence="17">
    <location>
        <begin position="29"/>
        <end position="275"/>
    </location>
</feature>
<comment type="catalytic activity">
    <reaction evidence="1">
        <text>Random endo-hydrolysis of N-acetyl-beta-D-glucosaminide (1-&gt;4)-beta-linkages in chitin and chitodextrins.</text>
        <dbReference type="EC" id="3.2.1.14"/>
    </reaction>
</comment>
<dbReference type="InterPro" id="IPR023346">
    <property type="entry name" value="Lysozyme-like_dom_sf"/>
</dbReference>
<dbReference type="Pfam" id="PF00187">
    <property type="entry name" value="Chitin_bind_1"/>
    <property type="match status" value="1"/>
</dbReference>
<dbReference type="PIRSF" id="PIRSF001060">
    <property type="entry name" value="Endochitinase"/>
    <property type="match status" value="1"/>
</dbReference>
<proteinExistence type="inferred from homology"/>
<dbReference type="Pfam" id="PF00182">
    <property type="entry name" value="Glyco_hydro_19"/>
    <property type="match status" value="1"/>
</dbReference>
<dbReference type="InterPro" id="IPR001002">
    <property type="entry name" value="Chitin-bd_1"/>
</dbReference>
<comment type="caution">
    <text evidence="16">Lacks conserved residue(s) required for the propagation of feature annotation.</text>
</comment>
<evidence type="ECO:0000256" key="2">
    <source>
        <dbReference type="ARBA" id="ARBA00003102"/>
    </source>
</evidence>
<sequence length="275" mass="29068">MTLSMRKNLLTIFLVCLLAEALPKSVVGQNCGCAADLCCSQYGYCGSGNEYCGPGCQAGPCFSPPSSNGGSVADIVTDAFFNGIADQAGAGCAGKGFYTRAAFLEALSLYSQFGSVGSADDSKREIAAFFAHATHETGRFCYTEEIDGSSKDYCDENNTEYPCAPNKGYYGRGPLQLSWNYNYGPAGASIGFDGLNNPETVATDRVVSFKAALWYWMNAVHSVITSGQGFGATIRAINGQLECNGANTNAVNARVAYYTDYCNQLGVSPGDNLTC</sequence>
<dbReference type="PANTHER" id="PTHR22595:SF194">
    <property type="entry name" value="CHITINASE FAMILY PROTEIN"/>
    <property type="match status" value="1"/>
</dbReference>
<feature type="disulfide bond" evidence="15">
    <location>
        <begin position="154"/>
        <end position="163"/>
    </location>
</feature>
<dbReference type="GO" id="GO:0008061">
    <property type="term" value="F:chitin binding"/>
    <property type="evidence" value="ECO:0007669"/>
    <property type="project" value="UniProtKB-UniRule"/>
</dbReference>
<reference evidence="19 20" key="1">
    <citation type="submission" date="2024-02" db="EMBL/GenBank/DDBJ databases">
        <authorList>
            <person name="Vignale AGUSTIN F."/>
            <person name="Sosa J E."/>
            <person name="Modenutti C."/>
        </authorList>
    </citation>
    <scope>NUCLEOTIDE SEQUENCE [LARGE SCALE GENOMIC DNA]</scope>
</reference>
<dbReference type="CDD" id="cd00035">
    <property type="entry name" value="ChtBD1"/>
    <property type="match status" value="1"/>
</dbReference>
<dbReference type="InterPro" id="IPR016283">
    <property type="entry name" value="Glyco_hydro_19"/>
</dbReference>
<evidence type="ECO:0000256" key="4">
    <source>
        <dbReference type="ARBA" id="ARBA00012729"/>
    </source>
</evidence>
<evidence type="ECO:0000256" key="13">
    <source>
        <dbReference type="ARBA" id="ARBA00023326"/>
    </source>
</evidence>
<organism evidence="19 20">
    <name type="scientific">Ilex paraguariensis</name>
    <name type="common">yerba mate</name>
    <dbReference type="NCBI Taxonomy" id="185542"/>
    <lineage>
        <taxon>Eukaryota</taxon>
        <taxon>Viridiplantae</taxon>
        <taxon>Streptophyta</taxon>
        <taxon>Embryophyta</taxon>
        <taxon>Tracheophyta</taxon>
        <taxon>Spermatophyta</taxon>
        <taxon>Magnoliopsida</taxon>
        <taxon>eudicotyledons</taxon>
        <taxon>Gunneridae</taxon>
        <taxon>Pentapetalae</taxon>
        <taxon>asterids</taxon>
        <taxon>campanulids</taxon>
        <taxon>Aquifoliales</taxon>
        <taxon>Aquifoliaceae</taxon>
        <taxon>Ilex</taxon>
    </lineage>
</organism>
<evidence type="ECO:0000256" key="10">
    <source>
        <dbReference type="ARBA" id="ARBA00023157"/>
    </source>
</evidence>
<dbReference type="PANTHER" id="PTHR22595">
    <property type="entry name" value="CHITINASE-RELATED"/>
    <property type="match status" value="1"/>
</dbReference>
<dbReference type="InterPro" id="IPR018371">
    <property type="entry name" value="Chitin-binding_1_CS"/>
</dbReference>
<dbReference type="GO" id="GO:0006952">
    <property type="term" value="P:defense response"/>
    <property type="evidence" value="ECO:0007669"/>
    <property type="project" value="UniProtKB-KW"/>
</dbReference>
<keyword evidence="12" id="KW-0326">Glycosidase</keyword>
<dbReference type="PROSITE" id="PS00773">
    <property type="entry name" value="CHITINASE_19_1"/>
    <property type="match status" value="1"/>
</dbReference>
<dbReference type="PROSITE" id="PS50941">
    <property type="entry name" value="CHIT_BIND_I_2"/>
    <property type="match status" value="1"/>
</dbReference>
<feature type="domain" description="Chitin-binding type-1" evidence="18">
    <location>
        <begin position="28"/>
        <end position="63"/>
    </location>
</feature>
<dbReference type="GO" id="GO:0006032">
    <property type="term" value="P:chitin catabolic process"/>
    <property type="evidence" value="ECO:0007669"/>
    <property type="project" value="UniProtKB-KW"/>
</dbReference>
<evidence type="ECO:0000256" key="16">
    <source>
        <dbReference type="PROSITE-ProRule" id="PRU00261"/>
    </source>
</evidence>
<evidence type="ECO:0000256" key="1">
    <source>
        <dbReference type="ARBA" id="ARBA00000822"/>
    </source>
</evidence>
<evidence type="ECO:0000256" key="5">
    <source>
        <dbReference type="ARBA" id="ARBA00022669"/>
    </source>
</evidence>
<feature type="disulfide bond" evidence="15 16">
    <location>
        <begin position="33"/>
        <end position="45"/>
    </location>
</feature>
<dbReference type="InterPro" id="IPR000726">
    <property type="entry name" value="Glyco_hydro_19_cat"/>
</dbReference>
<dbReference type="FunFam" id="3.30.60.10:FF:000003">
    <property type="entry name" value="Class IV chitinase"/>
    <property type="match status" value="1"/>
</dbReference>
<feature type="disulfide bond" evidence="15">
    <location>
        <begin position="243"/>
        <end position="275"/>
    </location>
</feature>
<evidence type="ECO:0000313" key="20">
    <source>
        <dbReference type="Proteomes" id="UP001642360"/>
    </source>
</evidence>
<dbReference type="Gene3D" id="3.30.60.10">
    <property type="entry name" value="Endochitinase-like"/>
    <property type="match status" value="1"/>
</dbReference>
<comment type="caution">
    <text evidence="19">The sequence shown here is derived from an EMBL/GenBank/DDBJ whole genome shotgun (WGS) entry which is preliminary data.</text>
</comment>
<gene>
    <name evidence="19" type="ORF">ILEXP_LOCUS30514</name>
</gene>
<dbReference type="AlphaFoldDB" id="A0ABC8SXP5"/>
<comment type="function">
    <text evidence="2">Defense against chitin-containing fungal pathogens.</text>
</comment>
<keyword evidence="8" id="KW-0611">Plant defense</keyword>
<dbReference type="GO" id="GO:0008843">
    <property type="term" value="F:endochitinase activity"/>
    <property type="evidence" value="ECO:0007669"/>
    <property type="project" value="UniProtKB-EC"/>
</dbReference>
<evidence type="ECO:0000256" key="7">
    <source>
        <dbReference type="ARBA" id="ARBA00022801"/>
    </source>
</evidence>
<evidence type="ECO:0000256" key="9">
    <source>
        <dbReference type="ARBA" id="ARBA00023024"/>
    </source>
</evidence>
<feature type="signal peptide" evidence="17">
    <location>
        <begin position="1"/>
        <end position="28"/>
    </location>
</feature>
<dbReference type="PROSITE" id="PS00774">
    <property type="entry name" value="CHITINASE_19_2"/>
    <property type="match status" value="1"/>
</dbReference>
<dbReference type="SMART" id="SM00270">
    <property type="entry name" value="ChtBD1"/>
    <property type="match status" value="1"/>
</dbReference>
<keyword evidence="5 16" id="KW-0147">Chitin-binding</keyword>
<dbReference type="SUPFAM" id="SSF53955">
    <property type="entry name" value="Lysozyme-like"/>
    <property type="match status" value="1"/>
</dbReference>
<protein>
    <recommendedName>
        <fullName evidence="4">chitinase</fullName>
        <ecNumber evidence="4">3.2.1.14</ecNumber>
    </recommendedName>
</protein>
<keyword evidence="11" id="KW-0119">Carbohydrate metabolism</keyword>
<evidence type="ECO:0000256" key="8">
    <source>
        <dbReference type="ARBA" id="ARBA00022821"/>
    </source>
</evidence>
<evidence type="ECO:0000256" key="11">
    <source>
        <dbReference type="ARBA" id="ARBA00023277"/>
    </source>
</evidence>
<keyword evidence="7" id="KW-0378">Hydrolase</keyword>
<dbReference type="CDD" id="cd00325">
    <property type="entry name" value="chitinase_GH19"/>
    <property type="match status" value="1"/>
</dbReference>
<evidence type="ECO:0000256" key="14">
    <source>
        <dbReference type="PIRSR" id="PIRSR001060-1"/>
    </source>
</evidence>
<accession>A0ABC8SXP5</accession>
<evidence type="ECO:0000256" key="15">
    <source>
        <dbReference type="PIRSR" id="PIRSR001060-2"/>
    </source>
</evidence>
<evidence type="ECO:0000259" key="18">
    <source>
        <dbReference type="PROSITE" id="PS50941"/>
    </source>
</evidence>
<evidence type="ECO:0000256" key="6">
    <source>
        <dbReference type="ARBA" id="ARBA00022729"/>
    </source>
</evidence>